<accession>A0A2Z6NY71</accession>
<evidence type="ECO:0000256" key="2">
    <source>
        <dbReference type="SAM" id="SignalP"/>
    </source>
</evidence>
<feature type="chain" id="PRO_5016436705" description="Right handed beta helix domain-containing protein" evidence="2">
    <location>
        <begin position="21"/>
        <end position="223"/>
    </location>
</feature>
<evidence type="ECO:0000256" key="1">
    <source>
        <dbReference type="SAM" id="MobiDB-lite"/>
    </source>
</evidence>
<proteinExistence type="predicted"/>
<evidence type="ECO:0000313" key="4">
    <source>
        <dbReference type="Proteomes" id="UP000242715"/>
    </source>
</evidence>
<protein>
    <recommendedName>
        <fullName evidence="5">Right handed beta helix domain-containing protein</fullName>
    </recommendedName>
</protein>
<name>A0A2Z6NY71_TRISU</name>
<organism evidence="3 4">
    <name type="scientific">Trifolium subterraneum</name>
    <name type="common">Subterranean clover</name>
    <dbReference type="NCBI Taxonomy" id="3900"/>
    <lineage>
        <taxon>Eukaryota</taxon>
        <taxon>Viridiplantae</taxon>
        <taxon>Streptophyta</taxon>
        <taxon>Embryophyta</taxon>
        <taxon>Tracheophyta</taxon>
        <taxon>Spermatophyta</taxon>
        <taxon>Magnoliopsida</taxon>
        <taxon>eudicotyledons</taxon>
        <taxon>Gunneridae</taxon>
        <taxon>Pentapetalae</taxon>
        <taxon>rosids</taxon>
        <taxon>fabids</taxon>
        <taxon>Fabales</taxon>
        <taxon>Fabaceae</taxon>
        <taxon>Papilionoideae</taxon>
        <taxon>50 kb inversion clade</taxon>
        <taxon>NPAAA clade</taxon>
        <taxon>Hologalegina</taxon>
        <taxon>IRL clade</taxon>
        <taxon>Trifolieae</taxon>
        <taxon>Trifolium</taxon>
    </lineage>
</organism>
<keyword evidence="4" id="KW-1185">Reference proteome</keyword>
<dbReference type="Proteomes" id="UP000242715">
    <property type="component" value="Unassembled WGS sequence"/>
</dbReference>
<dbReference type="AlphaFoldDB" id="A0A2Z6NY71"/>
<feature type="signal peptide" evidence="2">
    <location>
        <begin position="1"/>
        <end position="20"/>
    </location>
</feature>
<evidence type="ECO:0000313" key="3">
    <source>
        <dbReference type="EMBL" id="GAU41850.1"/>
    </source>
</evidence>
<keyword evidence="2" id="KW-0732">Signal</keyword>
<gene>
    <name evidence="3" type="ORF">TSUD_365970</name>
</gene>
<reference evidence="4" key="1">
    <citation type="journal article" date="2017" name="Front. Plant Sci.">
        <title>Climate Clever Clovers: New Paradigm to Reduce the Environmental Footprint of Ruminants by Breeding Low Methanogenic Forages Utilizing Haplotype Variation.</title>
        <authorList>
            <person name="Kaur P."/>
            <person name="Appels R."/>
            <person name="Bayer P.E."/>
            <person name="Keeble-Gagnere G."/>
            <person name="Wang J."/>
            <person name="Hirakawa H."/>
            <person name="Shirasawa K."/>
            <person name="Vercoe P."/>
            <person name="Stefanova K."/>
            <person name="Durmic Z."/>
            <person name="Nichols P."/>
            <person name="Revell C."/>
            <person name="Isobe S.N."/>
            <person name="Edwards D."/>
            <person name="Erskine W."/>
        </authorList>
    </citation>
    <scope>NUCLEOTIDE SEQUENCE [LARGE SCALE GENOMIC DNA]</scope>
    <source>
        <strain evidence="4">cv. Daliak</strain>
    </source>
</reference>
<dbReference type="EMBL" id="DF973885">
    <property type="protein sequence ID" value="GAU41850.1"/>
    <property type="molecule type" value="Genomic_DNA"/>
</dbReference>
<sequence>MFALLHQPCFFLLHKSSTLSASLLRLLLCFRPCLHLWFQQSVSHWPWLVSSSFPLQHQQNQRADNQEAEAVPQPEADMANQETEQQGRSGSGAIQVFGNSNNLNISKRMDVTIHQRQNQGVTIHRQNQGAIQVVGNSSNHNFGEGAIQVIGNSNNISFGERIGAVEVFGNSNNLNFGEGRGAVEVFGNSNNLNFGKGRRGAVEFVKLISVSDLSPGCHSWLWL</sequence>
<feature type="region of interest" description="Disordered" evidence="1">
    <location>
        <begin position="58"/>
        <end position="93"/>
    </location>
</feature>
<evidence type="ECO:0008006" key="5">
    <source>
        <dbReference type="Google" id="ProtNLM"/>
    </source>
</evidence>